<name>A0A6C0JAE9_9ZZZZ</name>
<feature type="transmembrane region" description="Helical" evidence="2">
    <location>
        <begin position="6"/>
        <end position="27"/>
    </location>
</feature>
<reference evidence="3" key="1">
    <citation type="journal article" date="2020" name="Nature">
        <title>Giant virus diversity and host interactions through global metagenomics.</title>
        <authorList>
            <person name="Schulz F."/>
            <person name="Roux S."/>
            <person name="Paez-Espino D."/>
            <person name="Jungbluth S."/>
            <person name="Walsh D.A."/>
            <person name="Denef V.J."/>
            <person name="McMahon K.D."/>
            <person name="Konstantinidis K.T."/>
            <person name="Eloe-Fadrosh E.A."/>
            <person name="Kyrpides N.C."/>
            <person name="Woyke T."/>
        </authorList>
    </citation>
    <scope>NUCLEOTIDE SEQUENCE</scope>
    <source>
        <strain evidence="3">GVMAG-M-3300025880-76</strain>
    </source>
</reference>
<protein>
    <submittedName>
        <fullName evidence="3">Uncharacterized protein</fullName>
    </submittedName>
</protein>
<evidence type="ECO:0000256" key="2">
    <source>
        <dbReference type="SAM" id="Phobius"/>
    </source>
</evidence>
<feature type="region of interest" description="Disordered" evidence="1">
    <location>
        <begin position="74"/>
        <end position="129"/>
    </location>
</feature>
<dbReference type="EMBL" id="MN740360">
    <property type="protein sequence ID" value="QHU02619.1"/>
    <property type="molecule type" value="Genomic_DNA"/>
</dbReference>
<sequence length="175" mass="19397">MSSVSVPTFITLNILLVSMTVVLYLSTISSFHESNYVKLLILSIIALITIINKNMGVLFVFILIALMPGQRKEGMGCRVSKSTNPKDKHNKSDESNDTSAAEDDKNSEFEKCTKECEKNPDLSSCSDRCSISENMRKPVDSKETISFFHNETIVEPSAYSSQNQFTPSSISSGEH</sequence>
<accession>A0A6C0JAE9</accession>
<evidence type="ECO:0000313" key="3">
    <source>
        <dbReference type="EMBL" id="QHU02619.1"/>
    </source>
</evidence>
<proteinExistence type="predicted"/>
<keyword evidence="2" id="KW-0812">Transmembrane</keyword>
<dbReference type="AlphaFoldDB" id="A0A6C0JAE9"/>
<keyword evidence="2" id="KW-0472">Membrane</keyword>
<organism evidence="3">
    <name type="scientific">viral metagenome</name>
    <dbReference type="NCBI Taxonomy" id="1070528"/>
    <lineage>
        <taxon>unclassified sequences</taxon>
        <taxon>metagenomes</taxon>
        <taxon>organismal metagenomes</taxon>
    </lineage>
</organism>
<evidence type="ECO:0000256" key="1">
    <source>
        <dbReference type="SAM" id="MobiDB-lite"/>
    </source>
</evidence>
<keyword evidence="2" id="KW-1133">Transmembrane helix</keyword>
<feature type="compositionally biased region" description="Basic and acidic residues" evidence="1">
    <location>
        <begin position="84"/>
        <end position="94"/>
    </location>
</feature>
<feature type="compositionally biased region" description="Basic and acidic residues" evidence="1">
    <location>
        <begin position="102"/>
        <end position="120"/>
    </location>
</feature>
<feature type="transmembrane region" description="Helical" evidence="2">
    <location>
        <begin position="39"/>
        <end position="67"/>
    </location>
</feature>